<evidence type="ECO:0000256" key="13">
    <source>
        <dbReference type="ARBA" id="ARBA00040020"/>
    </source>
</evidence>
<evidence type="ECO:0000256" key="7">
    <source>
        <dbReference type="ARBA" id="ARBA00022871"/>
    </source>
</evidence>
<feature type="repeat" description="LDL-receptor class B" evidence="15">
    <location>
        <begin position="207"/>
        <end position="252"/>
    </location>
</feature>
<evidence type="ECO:0000256" key="8">
    <source>
        <dbReference type="ARBA" id="ARBA00022943"/>
    </source>
</evidence>
<dbReference type="SUPFAM" id="SSF63825">
    <property type="entry name" value="YWTD domain"/>
    <property type="match status" value="1"/>
</dbReference>
<dbReference type="PANTHER" id="PTHR46513">
    <property type="entry name" value="VITELLOGENIN RECEPTOR-LIKE PROTEIN-RELATED-RELATED"/>
    <property type="match status" value="1"/>
</dbReference>
<evidence type="ECO:0000259" key="18">
    <source>
        <dbReference type="PROSITE" id="PS50026"/>
    </source>
</evidence>
<dbReference type="GO" id="GO:0042813">
    <property type="term" value="F:Wnt receptor activity"/>
    <property type="evidence" value="ECO:0007669"/>
    <property type="project" value="TreeGrafter"/>
</dbReference>
<sequence length="621" mass="70365">MEIQKIILVLYFISSPFAVSTWDIAVAVGNEIQFLNSTGSIVAHISESMGTLQALTYNPEQQLIFFSDNELTNGSIFSFQVSSSKTNPITYHNLKAIVTEQNDTVQHLAYDYKTQILYWTNGYGHQIKWLKLNSTDSPQPGQILHNFKSKVTAGIAIDSCKRYLYWSNSQTYGATIERSLLDGSKLEVLINENLDQPLGIVLDQSSQRMFWIDDLRGNSYKIESATFTGQDRRTVIHGTHHQPFALTVHGGYIYWTDRTNNDIWRLPVEANNTLDPIRVLDMKSLPMGITSSNQMMSNNLNLECNDVVEPTLKKINATIETVSPSTIEKATNLNINVSDYCLNQGLLKSDAITCNCLPQYTGNRCEIDLCHNYCSNGICEVDSSGFPRCRKCSEGWSGDKCEISVCYNYCVRGSCIVERNSLIPKCQCQEGWSGDRCEISHFEKQNFENQMFELCENYCRLYTSSEKQHESLSLPNCKCSNDIKVGESNSSASNDYITYGEYREACVWKEVNEVLLLTLGLLCVVLLILVLLLTKKVLTLRKRPRIKKRIIVSKNITPLTCRPQPEQCEITIENCCNMNVCETPCFEPEFRTPHATLTKSGKKEENRTLLGNMELPPDDLY</sequence>
<dbReference type="SUPFAM" id="SSF57196">
    <property type="entry name" value="EGF/Laminin"/>
    <property type="match status" value="2"/>
</dbReference>
<feature type="domain" description="EGF-like" evidence="18">
    <location>
        <begin position="397"/>
        <end position="438"/>
    </location>
</feature>
<keyword evidence="11" id="KW-0325">Glycoprotein</keyword>
<dbReference type="InterPro" id="IPR050778">
    <property type="entry name" value="Cueball_EGF_LRP_Nidogen"/>
</dbReference>
<evidence type="ECO:0000256" key="4">
    <source>
        <dbReference type="ARBA" id="ARBA00022729"/>
    </source>
</evidence>
<comment type="caution">
    <text evidence="14">Lacks conserved residue(s) required for the propagation of feature annotation.</text>
</comment>
<keyword evidence="3 14" id="KW-0245">EGF-like domain</keyword>
<evidence type="ECO:0000313" key="19">
    <source>
        <dbReference type="EMBL" id="JAS31680.1"/>
    </source>
</evidence>
<accession>A0A1B6E185</accession>
<evidence type="ECO:0000256" key="5">
    <source>
        <dbReference type="ARBA" id="ARBA00022737"/>
    </source>
</evidence>
<dbReference type="Gene3D" id="2.10.25.10">
    <property type="entry name" value="Laminin"/>
    <property type="match status" value="2"/>
</dbReference>
<dbReference type="PROSITE" id="PS51120">
    <property type="entry name" value="LDLRB"/>
    <property type="match status" value="2"/>
</dbReference>
<dbReference type="PROSITE" id="PS50026">
    <property type="entry name" value="EGF_3"/>
    <property type="match status" value="2"/>
</dbReference>
<keyword evidence="7" id="KW-0744">Spermatogenesis</keyword>
<dbReference type="InterPro" id="IPR000033">
    <property type="entry name" value="LDLR_classB_rpt"/>
</dbReference>
<dbReference type="AlphaFoldDB" id="A0A1B6E185"/>
<evidence type="ECO:0000256" key="6">
    <source>
        <dbReference type="ARBA" id="ARBA00022782"/>
    </source>
</evidence>
<evidence type="ECO:0000256" key="14">
    <source>
        <dbReference type="PROSITE-ProRule" id="PRU00076"/>
    </source>
</evidence>
<evidence type="ECO:0000256" key="16">
    <source>
        <dbReference type="SAM" id="Phobius"/>
    </source>
</evidence>
<keyword evidence="2" id="KW-1003">Cell membrane</keyword>
<feature type="transmembrane region" description="Helical" evidence="16">
    <location>
        <begin position="514"/>
        <end position="533"/>
    </location>
</feature>
<dbReference type="InterPro" id="IPR011042">
    <property type="entry name" value="6-blade_b-propeller_TolB-like"/>
</dbReference>
<reference evidence="19" key="1">
    <citation type="submission" date="2015-12" db="EMBL/GenBank/DDBJ databases">
        <title>De novo transcriptome assembly of four potential Pierce s Disease insect vectors from Arizona vineyards.</title>
        <authorList>
            <person name="Tassone E.E."/>
        </authorList>
    </citation>
    <scope>NUCLEOTIDE SEQUENCE</scope>
</reference>
<evidence type="ECO:0000256" key="12">
    <source>
        <dbReference type="ARBA" id="ARBA00038070"/>
    </source>
</evidence>
<dbReference type="InterPro" id="IPR000742">
    <property type="entry name" value="EGF"/>
</dbReference>
<dbReference type="GO" id="GO:0017147">
    <property type="term" value="F:Wnt-protein binding"/>
    <property type="evidence" value="ECO:0007669"/>
    <property type="project" value="TreeGrafter"/>
</dbReference>
<evidence type="ECO:0000256" key="11">
    <source>
        <dbReference type="ARBA" id="ARBA00023180"/>
    </source>
</evidence>
<comment type="similarity">
    <text evidence="12">Belongs to the cueball family.</text>
</comment>
<dbReference type="GO" id="GO:0060070">
    <property type="term" value="P:canonical Wnt signaling pathway"/>
    <property type="evidence" value="ECO:0007669"/>
    <property type="project" value="TreeGrafter"/>
</dbReference>
<name>A0A1B6E185_9HEMI</name>
<dbReference type="Gene3D" id="2.120.10.30">
    <property type="entry name" value="TolB, C-terminal domain"/>
    <property type="match status" value="1"/>
</dbReference>
<dbReference type="PROSITE" id="PS00022">
    <property type="entry name" value="EGF_1"/>
    <property type="match status" value="2"/>
</dbReference>
<feature type="signal peptide" evidence="17">
    <location>
        <begin position="1"/>
        <end position="21"/>
    </location>
</feature>
<keyword evidence="6" id="KW-0221">Differentiation</keyword>
<dbReference type="GO" id="GO:0007283">
    <property type="term" value="P:spermatogenesis"/>
    <property type="evidence" value="ECO:0007669"/>
    <property type="project" value="UniProtKB-KW"/>
</dbReference>
<keyword evidence="10 14" id="KW-1015">Disulfide bond</keyword>
<evidence type="ECO:0000256" key="17">
    <source>
        <dbReference type="SAM" id="SignalP"/>
    </source>
</evidence>
<keyword evidence="5" id="KW-0677">Repeat</keyword>
<keyword evidence="4 17" id="KW-0732">Signal</keyword>
<evidence type="ECO:0000256" key="1">
    <source>
        <dbReference type="ARBA" id="ARBA00004251"/>
    </source>
</evidence>
<feature type="chain" id="PRO_5008581693" description="Protein cueball" evidence="17">
    <location>
        <begin position="22"/>
        <end position="621"/>
    </location>
</feature>
<keyword evidence="16" id="KW-0812">Transmembrane</keyword>
<evidence type="ECO:0000256" key="10">
    <source>
        <dbReference type="ARBA" id="ARBA00023157"/>
    </source>
</evidence>
<dbReference type="Pfam" id="PF00058">
    <property type="entry name" value="Ldl_recept_b"/>
    <property type="match status" value="2"/>
</dbReference>
<dbReference type="GO" id="GO:0048477">
    <property type="term" value="P:oogenesis"/>
    <property type="evidence" value="ECO:0007669"/>
    <property type="project" value="UniProtKB-KW"/>
</dbReference>
<evidence type="ECO:0000256" key="3">
    <source>
        <dbReference type="ARBA" id="ARBA00022536"/>
    </source>
</evidence>
<proteinExistence type="inferred from homology"/>
<feature type="disulfide bond" evidence="14">
    <location>
        <begin position="356"/>
        <end position="365"/>
    </location>
</feature>
<dbReference type="SMART" id="SM00181">
    <property type="entry name" value="EGF"/>
    <property type="match status" value="3"/>
</dbReference>
<dbReference type="PROSITE" id="PS01186">
    <property type="entry name" value="EGF_2"/>
    <property type="match status" value="1"/>
</dbReference>
<evidence type="ECO:0000256" key="9">
    <source>
        <dbReference type="ARBA" id="ARBA00023136"/>
    </source>
</evidence>
<keyword evidence="8" id="KW-0896">Oogenesis</keyword>
<keyword evidence="9 16" id="KW-0472">Membrane</keyword>
<dbReference type="EMBL" id="GEDC01000281">
    <property type="protein sequence ID" value="JAS37017.1"/>
    <property type="molecule type" value="Transcribed_RNA"/>
</dbReference>
<evidence type="ECO:0000256" key="15">
    <source>
        <dbReference type="PROSITE-ProRule" id="PRU00461"/>
    </source>
</evidence>
<comment type="subcellular location">
    <subcellularLocation>
        <location evidence="1">Cell membrane</location>
        <topology evidence="1">Single-pass type I membrane protein</topology>
    </subcellularLocation>
</comment>
<keyword evidence="16" id="KW-1133">Transmembrane helix</keyword>
<dbReference type="SMART" id="SM00135">
    <property type="entry name" value="LY"/>
    <property type="match status" value="4"/>
</dbReference>
<feature type="repeat" description="LDL-receptor class B" evidence="15">
    <location>
        <begin position="162"/>
        <end position="206"/>
    </location>
</feature>
<dbReference type="PANTHER" id="PTHR46513:SF42">
    <property type="entry name" value="PROTEIN CUEBALL"/>
    <property type="match status" value="1"/>
</dbReference>
<organism evidence="19">
    <name type="scientific">Clastoptera arizonana</name>
    <name type="common">Arizona spittle bug</name>
    <dbReference type="NCBI Taxonomy" id="38151"/>
    <lineage>
        <taxon>Eukaryota</taxon>
        <taxon>Metazoa</taxon>
        <taxon>Ecdysozoa</taxon>
        <taxon>Arthropoda</taxon>
        <taxon>Hexapoda</taxon>
        <taxon>Insecta</taxon>
        <taxon>Pterygota</taxon>
        <taxon>Neoptera</taxon>
        <taxon>Paraneoptera</taxon>
        <taxon>Hemiptera</taxon>
        <taxon>Auchenorrhyncha</taxon>
        <taxon>Cercopoidea</taxon>
        <taxon>Clastopteridae</taxon>
        <taxon>Clastoptera</taxon>
    </lineage>
</organism>
<dbReference type="EMBL" id="GEDC01005618">
    <property type="protein sequence ID" value="JAS31680.1"/>
    <property type="molecule type" value="Transcribed_RNA"/>
</dbReference>
<gene>
    <name evidence="20" type="ORF">g.29936</name>
    <name evidence="19" type="ORF">g.29937</name>
</gene>
<evidence type="ECO:0000313" key="20">
    <source>
        <dbReference type="EMBL" id="JAS37017.1"/>
    </source>
</evidence>
<protein>
    <recommendedName>
        <fullName evidence="13">Protein cueball</fullName>
    </recommendedName>
</protein>
<feature type="domain" description="EGF-like" evidence="18">
    <location>
        <begin position="332"/>
        <end position="366"/>
    </location>
</feature>
<evidence type="ECO:0000256" key="2">
    <source>
        <dbReference type="ARBA" id="ARBA00022475"/>
    </source>
</evidence>
<dbReference type="GO" id="GO:0005886">
    <property type="term" value="C:plasma membrane"/>
    <property type="evidence" value="ECO:0007669"/>
    <property type="project" value="UniProtKB-SubCell"/>
</dbReference>
<feature type="disulfide bond" evidence="14">
    <location>
        <begin position="428"/>
        <end position="437"/>
    </location>
</feature>